<evidence type="ECO:0000313" key="5">
    <source>
        <dbReference type="EMBL" id="KKO75296.1"/>
    </source>
</evidence>
<evidence type="ECO:0000256" key="1">
    <source>
        <dbReference type="ARBA" id="ARBA00022741"/>
    </source>
</evidence>
<evidence type="ECO:0000256" key="4">
    <source>
        <dbReference type="PIRSR" id="PIRSR606689-2"/>
    </source>
</evidence>
<dbReference type="InterPro" id="IPR027417">
    <property type="entry name" value="P-loop_NTPase"/>
</dbReference>
<feature type="binding site" evidence="4">
    <location>
        <position position="51"/>
    </location>
    <ligand>
        <name>Mg(2+)</name>
        <dbReference type="ChEBI" id="CHEBI:18420"/>
    </ligand>
</feature>
<accession>A0A0F9WCV6</accession>
<gene>
    <name evidence="5" type="ORF">AAJ76_2500018837</name>
</gene>
<proteinExistence type="predicted"/>
<dbReference type="VEuPathDB" id="MicrosporidiaDB:G9O61_00g009360"/>
<dbReference type="RefSeq" id="XP_024331038.1">
    <property type="nucleotide sequence ID" value="XM_024474795.1"/>
</dbReference>
<dbReference type="PANTHER" id="PTHR45732:SF7">
    <property type="entry name" value="ADP-RIBOSYLATION FACTOR-LIKE PROTEIN 8"/>
    <property type="match status" value="1"/>
</dbReference>
<dbReference type="GO" id="GO:0005525">
    <property type="term" value="F:GTP binding"/>
    <property type="evidence" value="ECO:0007669"/>
    <property type="project" value="UniProtKB-KW"/>
</dbReference>
<evidence type="ECO:0000256" key="3">
    <source>
        <dbReference type="PIRSR" id="PIRSR606689-1"/>
    </source>
</evidence>
<dbReference type="GO" id="GO:0046872">
    <property type="term" value="F:metal ion binding"/>
    <property type="evidence" value="ECO:0007669"/>
    <property type="project" value="UniProtKB-KW"/>
</dbReference>
<dbReference type="VEuPathDB" id="MicrosporidiaDB:NCER_100123"/>
<keyword evidence="6" id="KW-1185">Reference proteome</keyword>
<dbReference type="InterPro" id="IPR006689">
    <property type="entry name" value="Small_GTPase_ARF/SAR"/>
</dbReference>
<dbReference type="PANTHER" id="PTHR45732">
    <property type="entry name" value="ADP-RIBOSYLATION FACTOR-LIKE PROTEIN 8"/>
    <property type="match status" value="1"/>
</dbReference>
<dbReference type="GeneID" id="36319723"/>
<protein>
    <submittedName>
        <fullName evidence="5">Adp-ribosylation factor-like protein 8a</fullName>
    </submittedName>
</protein>
<keyword evidence="4" id="KW-0460">Magnesium</keyword>
<organism evidence="5 6">
    <name type="scientific">Vairimorpha ceranae</name>
    <dbReference type="NCBI Taxonomy" id="40302"/>
    <lineage>
        <taxon>Eukaryota</taxon>
        <taxon>Fungi</taxon>
        <taxon>Fungi incertae sedis</taxon>
        <taxon>Microsporidia</taxon>
        <taxon>Nosematidae</taxon>
        <taxon>Vairimorpha</taxon>
    </lineage>
</organism>
<keyword evidence="4" id="KW-0479">Metal-binding</keyword>
<dbReference type="Pfam" id="PF00025">
    <property type="entry name" value="Arf"/>
    <property type="match status" value="1"/>
</dbReference>
<comment type="caution">
    <text evidence="5">The sequence shown here is derived from an EMBL/GenBank/DDBJ whole genome shotgun (WGS) entry which is preliminary data.</text>
</comment>
<dbReference type="GO" id="GO:0003924">
    <property type="term" value="F:GTPase activity"/>
    <property type="evidence" value="ECO:0007669"/>
    <property type="project" value="InterPro"/>
</dbReference>
<dbReference type="OrthoDB" id="2011769at2759"/>
<sequence>MNICTKLRTLCSQFYNKIFITKFKICVLGLKGSSKSSIINSVFRDAEIKQSKGVNTLEYLYNGVTYSVYDVKGDHKYRKLWDCLYRKCDVLIYCVDLSEKKEEWDKSKFELKQLLHRNSRKMKNMLVLGTKNDKGRAMDINDMIYHLGLKSYIDIEIACFSVSAKEKTNIELVQPWLYEQYQIKHKKERLNIF</sequence>
<feature type="binding site" evidence="4">
    <location>
        <position position="36"/>
    </location>
    <ligand>
        <name>Mg(2+)</name>
        <dbReference type="ChEBI" id="CHEBI:18420"/>
    </ligand>
</feature>
<evidence type="ECO:0000313" key="6">
    <source>
        <dbReference type="Proteomes" id="UP000034350"/>
    </source>
</evidence>
<dbReference type="OMA" id="KICLCGP"/>
<feature type="binding site" evidence="3">
    <location>
        <position position="73"/>
    </location>
    <ligand>
        <name>GTP</name>
        <dbReference type="ChEBI" id="CHEBI:37565"/>
    </ligand>
</feature>
<dbReference type="EMBL" id="JPQZ01000025">
    <property type="protein sequence ID" value="KKO75296.1"/>
    <property type="molecule type" value="Genomic_DNA"/>
</dbReference>
<dbReference type="VEuPathDB" id="MicrosporidiaDB:AAJ76_2500018837"/>
<dbReference type="SUPFAM" id="SSF52540">
    <property type="entry name" value="P-loop containing nucleoside triphosphate hydrolases"/>
    <property type="match status" value="1"/>
</dbReference>
<feature type="binding site" evidence="3">
    <location>
        <begin position="29"/>
        <end position="36"/>
    </location>
    <ligand>
        <name>GTP</name>
        <dbReference type="ChEBI" id="CHEBI:37565"/>
    </ligand>
</feature>
<dbReference type="AlphaFoldDB" id="A0A0F9WCV6"/>
<dbReference type="Gene3D" id="3.40.50.300">
    <property type="entry name" value="P-loop containing nucleotide triphosphate hydrolases"/>
    <property type="match status" value="1"/>
</dbReference>
<evidence type="ECO:0000256" key="2">
    <source>
        <dbReference type="ARBA" id="ARBA00023134"/>
    </source>
</evidence>
<name>A0A0F9WCV6_9MICR</name>
<reference evidence="5 6" key="1">
    <citation type="journal article" date="2015" name="Environ. Microbiol.">
        <title>Genome analyses suggest the presence of polyploidy and recent human-driven expansions in eight global populations of the honeybee pathogen Nosema ceranae.</title>
        <authorList>
            <person name="Pelin A."/>
            <person name="Selman M."/>
            <person name="Aris-Brosou S."/>
            <person name="Farinelli L."/>
            <person name="Corradi N."/>
        </authorList>
    </citation>
    <scope>NUCLEOTIDE SEQUENCE [LARGE SCALE GENOMIC DNA]</scope>
    <source>
        <strain evidence="5 6">PA08 1199</strain>
    </source>
</reference>
<dbReference type="SMART" id="SM00177">
    <property type="entry name" value="ARF"/>
    <property type="match status" value="1"/>
</dbReference>
<keyword evidence="1 3" id="KW-0547">Nucleotide-binding</keyword>
<keyword evidence="2 3" id="KW-0342">GTP-binding</keyword>
<dbReference type="Proteomes" id="UP000034350">
    <property type="component" value="Unassembled WGS sequence"/>
</dbReference>